<dbReference type="InterPro" id="IPR002318">
    <property type="entry name" value="Ala-tRNA-lgiase_IIc"/>
</dbReference>
<keyword evidence="15" id="KW-1185">Reference proteome</keyword>
<keyword evidence="2 11" id="KW-0820">tRNA-binding</keyword>
<comment type="similarity">
    <text evidence="1 11">Belongs to the class-II aminoacyl-tRNA synthetase family.</text>
</comment>
<comment type="caution">
    <text evidence="14">The sequence shown here is derived from an EMBL/GenBank/DDBJ whole genome shotgun (WGS) entry which is preliminary data.</text>
</comment>
<keyword evidence="11" id="KW-0963">Cytoplasm</keyword>
<reference evidence="15" key="1">
    <citation type="journal article" date="2019" name="Int. J. Syst. Evol. Microbiol.">
        <title>The Global Catalogue of Microorganisms (GCM) 10K type strain sequencing project: providing services to taxonomists for standard genome sequencing and annotation.</title>
        <authorList>
            <consortium name="The Broad Institute Genomics Platform"/>
            <consortium name="The Broad Institute Genome Sequencing Center for Infectious Disease"/>
            <person name="Wu L."/>
            <person name="Ma J."/>
        </authorList>
    </citation>
    <scope>NUCLEOTIDE SEQUENCE [LARGE SCALE GENOMIC DNA]</scope>
    <source>
        <strain evidence="15">CCUG 46385</strain>
    </source>
</reference>
<comment type="cofactor">
    <cofactor evidence="11">
        <name>Zn(2+)</name>
        <dbReference type="ChEBI" id="CHEBI:29105"/>
    </cofactor>
    <text evidence="11">Binds 1 zinc ion per subunit.</text>
</comment>
<evidence type="ECO:0000259" key="13">
    <source>
        <dbReference type="PROSITE" id="PS50860"/>
    </source>
</evidence>
<keyword evidence="12" id="KW-0175">Coiled coil</keyword>
<evidence type="ECO:0000256" key="4">
    <source>
        <dbReference type="ARBA" id="ARBA00022741"/>
    </source>
</evidence>
<evidence type="ECO:0000256" key="2">
    <source>
        <dbReference type="ARBA" id="ARBA00022555"/>
    </source>
</evidence>
<keyword evidence="3 11" id="KW-0436">Ligase</keyword>
<organism evidence="14 15">
    <name type="scientific">Filifactor villosus</name>
    <dbReference type="NCBI Taxonomy" id="29374"/>
    <lineage>
        <taxon>Bacteria</taxon>
        <taxon>Bacillati</taxon>
        <taxon>Bacillota</taxon>
        <taxon>Clostridia</taxon>
        <taxon>Peptostreptococcales</taxon>
        <taxon>Filifactoraceae</taxon>
        <taxon>Filifactor</taxon>
    </lineage>
</organism>
<dbReference type="Gene3D" id="3.30.980.10">
    <property type="entry name" value="Threonyl-trna Synthetase, Chain A, domain 2"/>
    <property type="match status" value="1"/>
</dbReference>
<feature type="binding site" evidence="11">
    <location>
        <position position="672"/>
    </location>
    <ligand>
        <name>Zn(2+)</name>
        <dbReference type="ChEBI" id="CHEBI:29105"/>
    </ligand>
</feature>
<dbReference type="Gene3D" id="3.10.310.40">
    <property type="match status" value="1"/>
</dbReference>
<protein>
    <recommendedName>
        <fullName evidence="11">Alanine--tRNA ligase</fullName>
        <ecNumber evidence="11">6.1.1.7</ecNumber>
    </recommendedName>
    <alternativeName>
        <fullName evidence="11">Alanyl-tRNA synthetase</fullName>
        <shortName evidence="11">AlaRS</shortName>
    </alternativeName>
</protein>
<comment type="subcellular location">
    <subcellularLocation>
        <location evidence="11">Cytoplasm</location>
    </subcellularLocation>
</comment>
<dbReference type="Gene3D" id="3.30.54.20">
    <property type="match status" value="1"/>
</dbReference>
<dbReference type="PROSITE" id="PS50860">
    <property type="entry name" value="AA_TRNA_LIGASE_II_ALA"/>
    <property type="match status" value="1"/>
</dbReference>
<dbReference type="InterPro" id="IPR012947">
    <property type="entry name" value="tRNA_SAD"/>
</dbReference>
<comment type="function">
    <text evidence="9 11">Catalyzes the attachment of alanine to tRNA(Ala) in a two-step reaction: alanine is first activated by ATP to form Ala-AMP and then transferred to the acceptor end of tRNA(Ala). Also edits incorrectly charged Ser-tRNA(Ala) and Gly-tRNA(Ala) via its editing domain.</text>
</comment>
<dbReference type="Gene3D" id="6.10.250.550">
    <property type="match status" value="1"/>
</dbReference>
<dbReference type="PRINTS" id="PR00980">
    <property type="entry name" value="TRNASYNTHALA"/>
</dbReference>
<gene>
    <name evidence="11 14" type="primary">alaS</name>
    <name evidence="14" type="ORF">ACFO4R_10595</name>
</gene>
<proteinExistence type="inferred from homology"/>
<dbReference type="SUPFAM" id="SSF50447">
    <property type="entry name" value="Translation proteins"/>
    <property type="match status" value="1"/>
</dbReference>
<dbReference type="NCBIfam" id="TIGR00344">
    <property type="entry name" value="alaS"/>
    <property type="match status" value="1"/>
</dbReference>
<feature type="binding site" evidence="11">
    <location>
        <position position="570"/>
    </location>
    <ligand>
        <name>Zn(2+)</name>
        <dbReference type="ChEBI" id="CHEBI:29105"/>
    </ligand>
</feature>
<dbReference type="InterPro" id="IPR018165">
    <property type="entry name" value="Ala-tRNA-synth_IIc_core"/>
</dbReference>
<evidence type="ECO:0000256" key="3">
    <source>
        <dbReference type="ARBA" id="ARBA00022598"/>
    </source>
</evidence>
<dbReference type="InterPro" id="IPR050058">
    <property type="entry name" value="Ala-tRNA_ligase"/>
</dbReference>
<dbReference type="EMBL" id="JBHSHL010000051">
    <property type="protein sequence ID" value="MFC4805519.1"/>
    <property type="molecule type" value="Genomic_DNA"/>
</dbReference>
<evidence type="ECO:0000256" key="5">
    <source>
        <dbReference type="ARBA" id="ARBA00022840"/>
    </source>
</evidence>
<keyword evidence="5 11" id="KW-0067">ATP-binding</keyword>
<comment type="catalytic activity">
    <reaction evidence="10 11">
        <text>tRNA(Ala) + L-alanine + ATP = L-alanyl-tRNA(Ala) + AMP + diphosphate</text>
        <dbReference type="Rhea" id="RHEA:12540"/>
        <dbReference type="Rhea" id="RHEA-COMP:9657"/>
        <dbReference type="Rhea" id="RHEA-COMP:9923"/>
        <dbReference type="ChEBI" id="CHEBI:30616"/>
        <dbReference type="ChEBI" id="CHEBI:33019"/>
        <dbReference type="ChEBI" id="CHEBI:57972"/>
        <dbReference type="ChEBI" id="CHEBI:78442"/>
        <dbReference type="ChEBI" id="CHEBI:78497"/>
        <dbReference type="ChEBI" id="CHEBI:456215"/>
        <dbReference type="EC" id="6.1.1.7"/>
    </reaction>
</comment>
<dbReference type="Gene3D" id="3.30.930.10">
    <property type="entry name" value="Bira Bifunctional Protein, Domain 2"/>
    <property type="match status" value="1"/>
</dbReference>
<dbReference type="GO" id="GO:0004813">
    <property type="term" value="F:alanine-tRNA ligase activity"/>
    <property type="evidence" value="ECO:0007669"/>
    <property type="project" value="UniProtKB-EC"/>
</dbReference>
<dbReference type="InterPro" id="IPR045864">
    <property type="entry name" value="aa-tRNA-synth_II/BPL/LPL"/>
</dbReference>
<keyword evidence="6 11" id="KW-0694">RNA-binding</keyword>
<dbReference type="Pfam" id="PF07973">
    <property type="entry name" value="tRNA_SAD"/>
    <property type="match status" value="1"/>
</dbReference>
<evidence type="ECO:0000256" key="11">
    <source>
        <dbReference type="HAMAP-Rule" id="MF_00036"/>
    </source>
</evidence>
<dbReference type="SUPFAM" id="SSF101353">
    <property type="entry name" value="Putative anticodon-binding domain of alanyl-tRNA synthetase (AlaRS)"/>
    <property type="match status" value="1"/>
</dbReference>
<dbReference type="SUPFAM" id="SSF55186">
    <property type="entry name" value="ThrRS/AlaRS common domain"/>
    <property type="match status" value="1"/>
</dbReference>
<evidence type="ECO:0000256" key="7">
    <source>
        <dbReference type="ARBA" id="ARBA00022917"/>
    </source>
</evidence>
<feature type="binding site" evidence="11">
    <location>
        <position position="668"/>
    </location>
    <ligand>
        <name>Zn(2+)</name>
        <dbReference type="ChEBI" id="CHEBI:29105"/>
    </ligand>
</feature>
<keyword evidence="11" id="KW-0862">Zinc</keyword>
<dbReference type="InterPro" id="IPR009000">
    <property type="entry name" value="Transl_B-barrel_sf"/>
</dbReference>
<dbReference type="InterPro" id="IPR023033">
    <property type="entry name" value="Ala_tRNA_ligase_euk/bac"/>
</dbReference>
<dbReference type="EC" id="6.1.1.7" evidence="11"/>
<dbReference type="InterPro" id="IPR018163">
    <property type="entry name" value="Thr/Ala-tRNA-synth_IIc_edit"/>
</dbReference>
<dbReference type="InterPro" id="IPR018164">
    <property type="entry name" value="Ala-tRNA-synth_IIc_N"/>
</dbReference>
<dbReference type="InterPro" id="IPR018162">
    <property type="entry name" value="Ala-tRNA-ligase_IIc_anticod-bd"/>
</dbReference>
<feature type="domain" description="Alanyl-transfer RNA synthetases family profile" evidence="13">
    <location>
        <begin position="4"/>
        <end position="711"/>
    </location>
</feature>
<dbReference type="Gene3D" id="2.40.30.130">
    <property type="match status" value="1"/>
</dbReference>
<evidence type="ECO:0000313" key="14">
    <source>
        <dbReference type="EMBL" id="MFC4805519.1"/>
    </source>
</evidence>
<comment type="domain">
    <text evidence="11">Consists of three domains; the N-terminal catalytic domain, the editing domain and the C-terminal C-Ala domain. The editing domain removes incorrectly charged amino acids, while the C-Ala domain, along with tRNA(Ala), serves as a bridge to cooperatively bring together the editing and aminoacylation centers thus stimulating deacylation of misacylated tRNAs.</text>
</comment>
<accession>A0ABV9QNH0</accession>
<evidence type="ECO:0000256" key="1">
    <source>
        <dbReference type="ARBA" id="ARBA00008226"/>
    </source>
</evidence>
<feature type="coiled-coil region" evidence="12">
    <location>
        <begin position="709"/>
        <end position="754"/>
    </location>
</feature>
<dbReference type="InterPro" id="IPR003156">
    <property type="entry name" value="DHHA1_dom"/>
</dbReference>
<dbReference type="SMART" id="SM00863">
    <property type="entry name" value="tRNA_SAD"/>
    <property type="match status" value="1"/>
</dbReference>
<name>A0ABV9QNH0_9FIRM</name>
<keyword evidence="4 11" id="KW-0547">Nucleotide-binding</keyword>
<evidence type="ECO:0000313" key="15">
    <source>
        <dbReference type="Proteomes" id="UP001595916"/>
    </source>
</evidence>
<feature type="binding site" evidence="11">
    <location>
        <position position="566"/>
    </location>
    <ligand>
        <name>Zn(2+)</name>
        <dbReference type="ChEBI" id="CHEBI:29105"/>
    </ligand>
</feature>
<keyword evidence="7 11" id="KW-0648">Protein biosynthesis</keyword>
<evidence type="ECO:0000256" key="10">
    <source>
        <dbReference type="ARBA" id="ARBA00048300"/>
    </source>
</evidence>
<evidence type="ECO:0000256" key="9">
    <source>
        <dbReference type="ARBA" id="ARBA00024779"/>
    </source>
</evidence>
<keyword evidence="11" id="KW-0479">Metal-binding</keyword>
<evidence type="ECO:0000256" key="12">
    <source>
        <dbReference type="SAM" id="Coils"/>
    </source>
</evidence>
<dbReference type="Pfam" id="PF01411">
    <property type="entry name" value="tRNA-synt_2c"/>
    <property type="match status" value="1"/>
</dbReference>
<dbReference type="HAMAP" id="MF_00036_B">
    <property type="entry name" value="Ala_tRNA_synth_B"/>
    <property type="match status" value="1"/>
</dbReference>
<dbReference type="PANTHER" id="PTHR11777:SF9">
    <property type="entry name" value="ALANINE--TRNA LIGASE, CYTOPLASMIC"/>
    <property type="match status" value="1"/>
</dbReference>
<dbReference type="PANTHER" id="PTHR11777">
    <property type="entry name" value="ALANYL-TRNA SYNTHETASE"/>
    <property type="match status" value="1"/>
</dbReference>
<evidence type="ECO:0000256" key="8">
    <source>
        <dbReference type="ARBA" id="ARBA00023146"/>
    </source>
</evidence>
<dbReference type="CDD" id="cd00673">
    <property type="entry name" value="AlaRS_core"/>
    <property type="match status" value="1"/>
</dbReference>
<dbReference type="SUPFAM" id="SSF55681">
    <property type="entry name" value="Class II aaRS and biotin synthetases"/>
    <property type="match status" value="1"/>
</dbReference>
<sequence length="878" mass="99111">MKFKTVNEIRKSYLDFFESKQHYIHPSFPLVPINDNSLLLINAGMAPLKNYFMGVEKPPKNRMSTCQKCIRTGDIENVGMTARHATFFEMLGNFSFGDYFKNEAIEWAWEYVTKVLEISPEHLWVTIYEEDDEAFDIWKDKIGVSPERIVRLGKADNFWEIGNGTGPCGPCSEIYIDRGPEFGCDCEDCKPGCDCDRFLEFWNLVFTQFNREQDGSLTPLPKPNIDTGMGLERVACMLQGVDSIFEIDTMQDIIHRIEGILGVKYNEDEKNDISIRIICDHIRAVTFLIADGVIPSNEGRGYVLRRLLRRGARHGKLLGYKNPFLFELMSTVVDINRDSYPDLEEKKDYIRKVIKIEEEKFEETIYQGLELLKTDMEEMKEKGLTVMEPHKAFRLYDTFGFPFDLTKEILAEEGYTVEEEGFFKEMQEQRERARSARKESDNEGWKSDEINLDIKETEFDGYASYNVEAQILSILKDDTVVKTASNGDEVIFILNRTPFYAESGGQVGDEGELKGNHGKVLVTQTKKGHNGLIMHFGKVVEGSVSEGESLVAEINVSRREETMRNHSATHLLHKALRTVLGNHVTQAGSLVTPDRLRFDFTHFEAMTPQELEQTEKMVNKAIYSYLDVTCREMSIDEAKQKGAMALFGEKYGDWVRVVSMGDFSIELCGGTHVQNTSEIGIFKIVSESGVASGVRRIEAITGLKVYELLKTKEALIAQVSSQLKTKEENLAERLESQLNEFKEAKREINQLKSKIMKDNMGEILSNKEAVGELQLLTYAFEDMESEDMRNIAESLTDKEADLVAVFAAPKDDKVNFVAMAGKKAVETGAHCGNLLREVAKIAKGGGGGKANMAQAGGKDVSKVQEALAVAKETLLKQL</sequence>
<evidence type="ECO:0000256" key="6">
    <source>
        <dbReference type="ARBA" id="ARBA00022884"/>
    </source>
</evidence>
<dbReference type="Pfam" id="PF02272">
    <property type="entry name" value="DHHA1"/>
    <property type="match status" value="1"/>
</dbReference>
<dbReference type="Proteomes" id="UP001595916">
    <property type="component" value="Unassembled WGS sequence"/>
</dbReference>
<keyword evidence="8 11" id="KW-0030">Aminoacyl-tRNA synthetase</keyword>
<dbReference type="RefSeq" id="WP_379789113.1">
    <property type="nucleotide sequence ID" value="NZ_JBHSHL010000051.1"/>
</dbReference>